<feature type="compositionally biased region" description="Basic and acidic residues" evidence="3">
    <location>
        <begin position="138"/>
        <end position="148"/>
    </location>
</feature>
<dbReference type="CDD" id="cd04496">
    <property type="entry name" value="SSB_OBF"/>
    <property type="match status" value="1"/>
</dbReference>
<protein>
    <submittedName>
        <fullName evidence="4">Single-stranded DNA-binding protein</fullName>
    </submittedName>
</protein>
<feature type="region of interest" description="Disordered" evidence="3">
    <location>
        <begin position="123"/>
        <end position="168"/>
    </location>
</feature>
<dbReference type="PROSITE" id="PS50935">
    <property type="entry name" value="SSB"/>
    <property type="match status" value="1"/>
</dbReference>
<dbReference type="InterPro" id="IPR012340">
    <property type="entry name" value="NA-bd_OB-fold"/>
</dbReference>
<organism evidence="4 5">
    <name type="scientific">Scrofimicrobium canadense</name>
    <dbReference type="NCBI Taxonomy" id="2652290"/>
    <lineage>
        <taxon>Bacteria</taxon>
        <taxon>Bacillati</taxon>
        <taxon>Actinomycetota</taxon>
        <taxon>Actinomycetes</taxon>
        <taxon>Actinomycetales</taxon>
        <taxon>Actinomycetaceae</taxon>
        <taxon>Scrofimicrobium</taxon>
    </lineage>
</organism>
<dbReference type="SUPFAM" id="SSF50249">
    <property type="entry name" value="Nucleic acid-binding proteins"/>
    <property type="match status" value="1"/>
</dbReference>
<evidence type="ECO:0000256" key="3">
    <source>
        <dbReference type="SAM" id="MobiDB-lite"/>
    </source>
</evidence>
<accession>A0A6N7VT14</accession>
<sequence length="168" mass="18593">MELTTMALQGWAGSNASLVKGAESGVAYSRFRLVVPRGRRKDSGEWEELESRWYTVKAWGPLAENLRRSISSGDAVIVVGQPRAQAWIDKEGQVRSEIAVHATAVGHDLVRGQSIFYKTVRDSDIPDRETGELPSSDPHMDELDRVDQETGEIIGEDSEEELVGTPQQ</sequence>
<comment type="caution">
    <text evidence="4">The sequence shown here is derived from an EMBL/GenBank/DDBJ whole genome shotgun (WGS) entry which is preliminary data.</text>
</comment>
<keyword evidence="1 2" id="KW-0238">DNA-binding</keyword>
<gene>
    <name evidence="4" type="ORF">FYJ24_09140</name>
</gene>
<evidence type="ECO:0000313" key="5">
    <source>
        <dbReference type="Proteomes" id="UP000470875"/>
    </source>
</evidence>
<dbReference type="Gene3D" id="2.40.50.140">
    <property type="entry name" value="Nucleic acid-binding proteins"/>
    <property type="match status" value="1"/>
</dbReference>
<evidence type="ECO:0000256" key="2">
    <source>
        <dbReference type="PROSITE-ProRule" id="PRU00252"/>
    </source>
</evidence>
<reference evidence="4 5" key="1">
    <citation type="submission" date="2019-08" db="EMBL/GenBank/DDBJ databases">
        <title>In-depth cultivation of the pig gut microbiome towards novel bacterial diversity and tailored functional studies.</title>
        <authorList>
            <person name="Wylensek D."/>
            <person name="Hitch T.C.A."/>
            <person name="Clavel T."/>
        </authorList>
    </citation>
    <scope>NUCLEOTIDE SEQUENCE [LARGE SCALE GENOMIC DNA]</scope>
    <source>
        <strain evidence="4 5">WB03_NA08</strain>
    </source>
</reference>
<keyword evidence="5" id="KW-1185">Reference proteome</keyword>
<evidence type="ECO:0000313" key="4">
    <source>
        <dbReference type="EMBL" id="MSS84924.1"/>
    </source>
</evidence>
<dbReference type="AlphaFoldDB" id="A0A6N7VT14"/>
<dbReference type="Pfam" id="PF00436">
    <property type="entry name" value="SSB"/>
    <property type="match status" value="1"/>
</dbReference>
<dbReference type="RefSeq" id="WP_154545691.1">
    <property type="nucleotide sequence ID" value="NZ_VULO01000010.1"/>
</dbReference>
<dbReference type="EMBL" id="VULO01000010">
    <property type="protein sequence ID" value="MSS84924.1"/>
    <property type="molecule type" value="Genomic_DNA"/>
</dbReference>
<dbReference type="GO" id="GO:0003697">
    <property type="term" value="F:single-stranded DNA binding"/>
    <property type="evidence" value="ECO:0007669"/>
    <property type="project" value="InterPro"/>
</dbReference>
<proteinExistence type="predicted"/>
<name>A0A6N7VT14_9ACTO</name>
<evidence type="ECO:0000256" key="1">
    <source>
        <dbReference type="ARBA" id="ARBA00023125"/>
    </source>
</evidence>
<dbReference type="InterPro" id="IPR000424">
    <property type="entry name" value="Primosome_PriB/ssb"/>
</dbReference>
<dbReference type="Proteomes" id="UP000470875">
    <property type="component" value="Unassembled WGS sequence"/>
</dbReference>